<dbReference type="EMBL" id="CQPD01000119">
    <property type="protein sequence ID" value="CNV33053.1"/>
    <property type="molecule type" value="Genomic_DNA"/>
</dbReference>
<dbReference type="Proteomes" id="UP000042394">
    <property type="component" value="Unassembled WGS sequence"/>
</dbReference>
<feature type="compositionally biased region" description="Basic and acidic residues" evidence="1">
    <location>
        <begin position="66"/>
        <end position="78"/>
    </location>
</feature>
<dbReference type="AlphaFoldDB" id="A0A655ESC1"/>
<feature type="region of interest" description="Disordered" evidence="1">
    <location>
        <begin position="1"/>
        <end position="38"/>
    </location>
</feature>
<organism evidence="2 3">
    <name type="scientific">Salmonella enterica subsp. enterica serovar Bovismorbificans</name>
    <dbReference type="NCBI Taxonomy" id="58097"/>
    <lineage>
        <taxon>Bacteria</taxon>
        <taxon>Pseudomonadati</taxon>
        <taxon>Pseudomonadota</taxon>
        <taxon>Gammaproteobacteria</taxon>
        <taxon>Enterobacterales</taxon>
        <taxon>Enterobacteriaceae</taxon>
        <taxon>Salmonella</taxon>
    </lineage>
</organism>
<gene>
    <name evidence="2" type="ORF">ERS008207_04998</name>
</gene>
<evidence type="ECO:0000313" key="3">
    <source>
        <dbReference type="Proteomes" id="UP000042394"/>
    </source>
</evidence>
<protein>
    <submittedName>
        <fullName evidence="2">Uncharacterized protein</fullName>
    </submittedName>
</protein>
<evidence type="ECO:0000256" key="1">
    <source>
        <dbReference type="SAM" id="MobiDB-lite"/>
    </source>
</evidence>
<sequence length="78" mass="9131">MTVRHRPGQDLILTEEARSDQRQRRQRRAAHQEAGIHQRNGLTQTAHLKDVLFVMAGQNDGTGRQEQQRFEERMGHQM</sequence>
<name>A0A655ESC1_SALET</name>
<reference evidence="2 3" key="1">
    <citation type="submission" date="2015-03" db="EMBL/GenBank/DDBJ databases">
        <authorList>
            <consortium name="Pathogen Informatics"/>
        </authorList>
    </citation>
    <scope>NUCLEOTIDE SEQUENCE [LARGE SCALE GENOMIC DNA]</scope>
    <source>
        <strain evidence="2 3">D4891</strain>
    </source>
</reference>
<accession>A0A655ESC1</accession>
<feature type="region of interest" description="Disordered" evidence="1">
    <location>
        <begin position="57"/>
        <end position="78"/>
    </location>
</feature>
<proteinExistence type="predicted"/>
<evidence type="ECO:0000313" key="2">
    <source>
        <dbReference type="EMBL" id="CNV33053.1"/>
    </source>
</evidence>